<gene>
    <name evidence="1" type="ORF">K488DRAFT_51464</name>
</gene>
<dbReference type="Proteomes" id="UP000814128">
    <property type="component" value="Unassembled WGS sequence"/>
</dbReference>
<comment type="caution">
    <text evidence="1">The sequence shown here is derived from an EMBL/GenBank/DDBJ whole genome shotgun (WGS) entry which is preliminary data.</text>
</comment>
<reference evidence="1" key="1">
    <citation type="submission" date="2021-02" db="EMBL/GenBank/DDBJ databases">
        <authorList>
            <consortium name="DOE Joint Genome Institute"/>
            <person name="Ahrendt S."/>
            <person name="Looney B.P."/>
            <person name="Miyauchi S."/>
            <person name="Morin E."/>
            <person name="Drula E."/>
            <person name="Courty P.E."/>
            <person name="Chicoki N."/>
            <person name="Fauchery L."/>
            <person name="Kohler A."/>
            <person name="Kuo A."/>
            <person name="Labutti K."/>
            <person name="Pangilinan J."/>
            <person name="Lipzen A."/>
            <person name="Riley R."/>
            <person name="Andreopoulos W."/>
            <person name="He G."/>
            <person name="Johnson J."/>
            <person name="Barry K.W."/>
            <person name="Grigoriev I.V."/>
            <person name="Nagy L."/>
            <person name="Hibbett D."/>
            <person name="Henrissat B."/>
            <person name="Matheny P.B."/>
            <person name="Labbe J."/>
            <person name="Martin F."/>
        </authorList>
    </citation>
    <scope>NUCLEOTIDE SEQUENCE</scope>
    <source>
        <strain evidence="1">EC-137</strain>
    </source>
</reference>
<keyword evidence="2" id="KW-1185">Reference proteome</keyword>
<evidence type="ECO:0000313" key="1">
    <source>
        <dbReference type="EMBL" id="KAI0031743.1"/>
    </source>
</evidence>
<protein>
    <submittedName>
        <fullName evidence="1">Uncharacterized protein</fullName>
    </submittedName>
</protein>
<reference evidence="1" key="2">
    <citation type="journal article" date="2022" name="New Phytol.">
        <title>Evolutionary transition to the ectomycorrhizal habit in the genomes of a hyperdiverse lineage of mushroom-forming fungi.</title>
        <authorList>
            <person name="Looney B."/>
            <person name="Miyauchi S."/>
            <person name="Morin E."/>
            <person name="Drula E."/>
            <person name="Courty P.E."/>
            <person name="Kohler A."/>
            <person name="Kuo A."/>
            <person name="LaButti K."/>
            <person name="Pangilinan J."/>
            <person name="Lipzen A."/>
            <person name="Riley R."/>
            <person name="Andreopoulos W."/>
            <person name="He G."/>
            <person name="Johnson J."/>
            <person name="Nolan M."/>
            <person name="Tritt A."/>
            <person name="Barry K.W."/>
            <person name="Grigoriev I.V."/>
            <person name="Nagy L.G."/>
            <person name="Hibbett D."/>
            <person name="Henrissat B."/>
            <person name="Matheny P.B."/>
            <person name="Labbe J."/>
            <person name="Martin F.M."/>
        </authorList>
    </citation>
    <scope>NUCLEOTIDE SEQUENCE</scope>
    <source>
        <strain evidence="1">EC-137</strain>
    </source>
</reference>
<proteinExistence type="predicted"/>
<evidence type="ECO:0000313" key="2">
    <source>
        <dbReference type="Proteomes" id="UP000814128"/>
    </source>
</evidence>
<accession>A0ACB8QJJ8</accession>
<dbReference type="EMBL" id="MU273569">
    <property type="protein sequence ID" value="KAI0031743.1"/>
    <property type="molecule type" value="Genomic_DNA"/>
</dbReference>
<organism evidence="1 2">
    <name type="scientific">Vararia minispora EC-137</name>
    <dbReference type="NCBI Taxonomy" id="1314806"/>
    <lineage>
        <taxon>Eukaryota</taxon>
        <taxon>Fungi</taxon>
        <taxon>Dikarya</taxon>
        <taxon>Basidiomycota</taxon>
        <taxon>Agaricomycotina</taxon>
        <taxon>Agaricomycetes</taxon>
        <taxon>Russulales</taxon>
        <taxon>Lachnocladiaceae</taxon>
        <taxon>Vararia</taxon>
    </lineage>
</organism>
<sequence length="897" mass="94740">MGIDDQSPYDIFNNHQPTSSFPTHRVRSNTSPAAPSYGISQDPLYSHHSYAASESVPSFHTHSTPQPYDMMSNISSSYSSGKQTPLTPNDALHHAPFPLPGGGSMHIKQDLASPTSFDLLPDRRLSGYAHDVHDDFGSPLGSNTSLGGFASNTLPSFQRFQTQDSLFSAQSLQPVVQHPQQSHFRADQDFDGMPAYIGSPTADLASLRMSGIDEAMIRRIQAQNGLAASAGDLQSFIRPFLDQYVRAPNRLAFGERTVIVMSSKVAQKSYGQEKRFLCPPPTAIMIGNSWWSDVVRRGEEPRLCPPRVVISISGEPAPQEGAIEWTAAAGKPFDSADPPSGTTYIGRCVGKQLFISDVDEKKKKVEALVKIMAPAAEDEPERVIGTFPSRPIKVISKPSKKRQSAKNLELCINHGSTISLFHRLRSQTVSTKYLCVSGSGASFKGSDGAPLLGVDQRTRTATPSFIARTSSWDPFVMYIVDVDKPTGGMDAPPPPPPQPDYPSPPPNAIPFMNNGSPIPIYYNQTVVLQCLTSGVVSPVLIIRKVDHQTTVVGGGAPEGAKGVGESFCAPGEVCGDPVSQLHKVAFEVYEHGKSAPEPGTPGVSGAFLSCMGEKVNTYRPQDGRVWAPGAERAGGGGGGDSPGMPGSPLVPTPGSGASGSGDYFGASGGLGGSEPASPTPLDFPSNDGGRVKKPKRSTASAGSVMSRGSASSKGGRRRPSSAGSGGIGGGRSDAGLSSGAMWQVDIGETSVWTIVGTDQVRYNFYVPPVLFDQQSGSHSSSFPTPSKPVTPFPGIVKYLPPDRAAEAPKGHGTRHMLATGGSPGKPGGSKLLTLYGENFVKGDPVAVFFGSEPSGYVETRCAEVMGCLPPEGQATKRRPIVLVRGDGVVFPSSVMYP</sequence>
<name>A0ACB8QJJ8_9AGAM</name>